<feature type="compositionally biased region" description="Basic residues" evidence="1">
    <location>
        <begin position="115"/>
        <end position="136"/>
    </location>
</feature>
<dbReference type="AlphaFoldDB" id="A0A6J4LBP4"/>
<feature type="compositionally biased region" description="Basic and acidic residues" evidence="1">
    <location>
        <begin position="15"/>
        <end position="24"/>
    </location>
</feature>
<organism evidence="2">
    <name type="scientific">uncultured Gemmatimonadaceae bacterium</name>
    <dbReference type="NCBI Taxonomy" id="246130"/>
    <lineage>
        <taxon>Bacteria</taxon>
        <taxon>Pseudomonadati</taxon>
        <taxon>Gemmatimonadota</taxon>
        <taxon>Gemmatimonadia</taxon>
        <taxon>Gemmatimonadales</taxon>
        <taxon>Gemmatimonadaceae</taxon>
        <taxon>environmental samples</taxon>
    </lineage>
</organism>
<evidence type="ECO:0000256" key="1">
    <source>
        <dbReference type="SAM" id="MobiDB-lite"/>
    </source>
</evidence>
<accession>A0A6J4LBP4</accession>
<dbReference type="EMBL" id="CADCTU010000532">
    <property type="protein sequence ID" value="CAA9327960.1"/>
    <property type="molecule type" value="Genomic_DNA"/>
</dbReference>
<feature type="non-terminal residue" evidence="2">
    <location>
        <position position="1"/>
    </location>
</feature>
<name>A0A6J4LBP4_9BACT</name>
<evidence type="ECO:0000313" key="2">
    <source>
        <dbReference type="EMBL" id="CAA9327960.1"/>
    </source>
</evidence>
<reference evidence="2" key="1">
    <citation type="submission" date="2020-02" db="EMBL/GenBank/DDBJ databases">
        <authorList>
            <person name="Meier V. D."/>
        </authorList>
    </citation>
    <scope>NUCLEOTIDE SEQUENCE</scope>
    <source>
        <strain evidence="2">AVDCRST_MAG11</strain>
    </source>
</reference>
<feature type="region of interest" description="Disordered" evidence="1">
    <location>
        <begin position="100"/>
        <end position="276"/>
    </location>
</feature>
<feature type="compositionally biased region" description="Basic and acidic residues" evidence="1">
    <location>
        <begin position="184"/>
        <end position="208"/>
    </location>
</feature>
<sequence length="276" mass="30577">GNVGTVGRAARRARDRLGEREVRGRAGRVPRAPARGDRGEPARGVQRRQPLRQRHRARLRLRDVRGDGVAAVDARGHGARRPARAAARRVPEAVRLRRELGAARRHARDAPHPGGVRRPHVRGRAGAALHHRHRLRDGRPGGARPRPARRRDPRERRDPVRVPPAPRGRAPAHRRLHVGPAPGGRRDQGGRGRDRRGGVREPLPDARHLRGPVRVPAEQHHDQQPAQGVVRLPRARAPQRGDPRHPAVRAAHPAVRHGEDALHHRGRRARDGGADA</sequence>
<feature type="compositionally biased region" description="Basic and acidic residues" evidence="1">
    <location>
        <begin position="256"/>
        <end position="276"/>
    </location>
</feature>
<feature type="non-terminal residue" evidence="2">
    <location>
        <position position="276"/>
    </location>
</feature>
<feature type="compositionally biased region" description="Basic and acidic residues" evidence="1">
    <location>
        <begin position="150"/>
        <end position="160"/>
    </location>
</feature>
<proteinExistence type="predicted"/>
<feature type="compositionally biased region" description="Basic residues" evidence="1">
    <location>
        <begin position="45"/>
        <end position="54"/>
    </location>
</feature>
<feature type="region of interest" description="Disordered" evidence="1">
    <location>
        <begin position="1"/>
        <end position="54"/>
    </location>
</feature>
<gene>
    <name evidence="2" type="ORF">AVDCRST_MAG11-2324</name>
</gene>
<protein>
    <submittedName>
        <fullName evidence="2">Uncharacterized protein</fullName>
    </submittedName>
</protein>